<evidence type="ECO:0000313" key="1">
    <source>
        <dbReference type="EMBL" id="MEQ2179593.1"/>
    </source>
</evidence>
<reference evidence="1 2" key="1">
    <citation type="submission" date="2021-06" db="EMBL/GenBank/DDBJ databases">
        <authorList>
            <person name="Palmer J.M."/>
        </authorList>
    </citation>
    <scope>NUCLEOTIDE SEQUENCE [LARGE SCALE GENOMIC DNA]</scope>
    <source>
        <strain evidence="1 2">GA_2019</strain>
        <tissue evidence="1">Muscle</tissue>
    </source>
</reference>
<accession>A0ABV0P827</accession>
<keyword evidence="2" id="KW-1185">Reference proteome</keyword>
<proteinExistence type="predicted"/>
<evidence type="ECO:0000313" key="2">
    <source>
        <dbReference type="Proteomes" id="UP001476798"/>
    </source>
</evidence>
<organism evidence="1 2">
    <name type="scientific">Goodea atripinnis</name>
    <dbReference type="NCBI Taxonomy" id="208336"/>
    <lineage>
        <taxon>Eukaryota</taxon>
        <taxon>Metazoa</taxon>
        <taxon>Chordata</taxon>
        <taxon>Craniata</taxon>
        <taxon>Vertebrata</taxon>
        <taxon>Euteleostomi</taxon>
        <taxon>Actinopterygii</taxon>
        <taxon>Neopterygii</taxon>
        <taxon>Teleostei</taxon>
        <taxon>Neoteleostei</taxon>
        <taxon>Acanthomorphata</taxon>
        <taxon>Ovalentaria</taxon>
        <taxon>Atherinomorphae</taxon>
        <taxon>Cyprinodontiformes</taxon>
        <taxon>Goodeidae</taxon>
        <taxon>Goodea</taxon>
    </lineage>
</organism>
<gene>
    <name evidence="1" type="ORF">GOODEAATRI_026763</name>
</gene>
<name>A0ABV0P827_9TELE</name>
<sequence>MVHKDRNIKYEPDVNQVFTFTDLILKCTGSTALSPSVICCLSTLIYFLPSHGIRASTELCHHLCQTKTTSIFGLTGFLLCQIYSTETNKPNTSYICPLSTN</sequence>
<comment type="caution">
    <text evidence="1">The sequence shown here is derived from an EMBL/GenBank/DDBJ whole genome shotgun (WGS) entry which is preliminary data.</text>
</comment>
<protein>
    <submittedName>
        <fullName evidence="1">Uncharacterized protein</fullName>
    </submittedName>
</protein>
<dbReference type="Proteomes" id="UP001476798">
    <property type="component" value="Unassembled WGS sequence"/>
</dbReference>
<dbReference type="EMBL" id="JAHRIO010063342">
    <property type="protein sequence ID" value="MEQ2179593.1"/>
    <property type="molecule type" value="Genomic_DNA"/>
</dbReference>